<protein>
    <submittedName>
        <fullName evidence="4">TetR/AcrR family transcriptional regulator</fullName>
    </submittedName>
</protein>
<dbReference type="Gene3D" id="1.10.357.10">
    <property type="entry name" value="Tetracycline Repressor, domain 2"/>
    <property type="match status" value="1"/>
</dbReference>
<reference evidence="4 5" key="1">
    <citation type="journal article" date="2019" name="Int. J. Syst. Evol. Microbiol.">
        <title>The Global Catalogue of Microorganisms (GCM) 10K type strain sequencing project: providing services to taxonomists for standard genome sequencing and annotation.</title>
        <authorList>
            <consortium name="The Broad Institute Genomics Platform"/>
            <consortium name="The Broad Institute Genome Sequencing Center for Infectious Disease"/>
            <person name="Wu L."/>
            <person name="Ma J."/>
        </authorList>
    </citation>
    <scope>NUCLEOTIDE SEQUENCE [LARGE SCALE GENOMIC DNA]</scope>
    <source>
        <strain evidence="4 5">JCM 16227</strain>
    </source>
</reference>
<comment type="caution">
    <text evidence="4">The sequence shown here is derived from an EMBL/GenBank/DDBJ whole genome shotgun (WGS) entry which is preliminary data.</text>
</comment>
<dbReference type="SUPFAM" id="SSF46689">
    <property type="entry name" value="Homeodomain-like"/>
    <property type="match status" value="1"/>
</dbReference>
<dbReference type="InterPro" id="IPR009057">
    <property type="entry name" value="Homeodomain-like_sf"/>
</dbReference>
<evidence type="ECO:0000259" key="3">
    <source>
        <dbReference type="PROSITE" id="PS50977"/>
    </source>
</evidence>
<evidence type="ECO:0000256" key="1">
    <source>
        <dbReference type="ARBA" id="ARBA00023125"/>
    </source>
</evidence>
<dbReference type="PROSITE" id="PS50977">
    <property type="entry name" value="HTH_TETR_2"/>
    <property type="match status" value="1"/>
</dbReference>
<evidence type="ECO:0000313" key="5">
    <source>
        <dbReference type="Proteomes" id="UP001501170"/>
    </source>
</evidence>
<sequence length="194" mass="21256">MVKKQSVPSEHARRRFLDAGLEVLGEHGHAGLKLAQVCRVAGTTTGSFYHAFADWAEYKSALIDYWREEHSRRPIGDAIAVDDPRERIDFLIGVGLGLDRASEAAIRVWSTHDSGVRAHLVEVDRERAEVIRETSAEVIGDADRAEKFAQVAMYLLIGYQMGTVDSLDALRFGFESMLAGAMGDGPGPSWTGPA</sequence>
<dbReference type="Proteomes" id="UP001501170">
    <property type="component" value="Unassembled WGS sequence"/>
</dbReference>
<evidence type="ECO:0000256" key="2">
    <source>
        <dbReference type="PROSITE-ProRule" id="PRU00335"/>
    </source>
</evidence>
<accession>A0ABN3HMP6</accession>
<feature type="domain" description="HTH tetR-type" evidence="3">
    <location>
        <begin position="10"/>
        <end position="70"/>
    </location>
</feature>
<organism evidence="4 5">
    <name type="scientific">Gordonia cholesterolivorans</name>
    <dbReference type="NCBI Taxonomy" id="559625"/>
    <lineage>
        <taxon>Bacteria</taxon>
        <taxon>Bacillati</taxon>
        <taxon>Actinomycetota</taxon>
        <taxon>Actinomycetes</taxon>
        <taxon>Mycobacteriales</taxon>
        <taxon>Gordoniaceae</taxon>
        <taxon>Gordonia</taxon>
    </lineage>
</organism>
<evidence type="ECO:0000313" key="4">
    <source>
        <dbReference type="EMBL" id="GAA2383975.1"/>
    </source>
</evidence>
<dbReference type="Pfam" id="PF00440">
    <property type="entry name" value="TetR_N"/>
    <property type="match status" value="1"/>
</dbReference>
<proteinExistence type="predicted"/>
<feature type="DNA-binding region" description="H-T-H motif" evidence="2">
    <location>
        <begin position="33"/>
        <end position="52"/>
    </location>
</feature>
<gene>
    <name evidence="4" type="ORF">GCM10009855_25270</name>
</gene>
<dbReference type="EMBL" id="BAAARB010000013">
    <property type="protein sequence ID" value="GAA2383975.1"/>
    <property type="molecule type" value="Genomic_DNA"/>
</dbReference>
<dbReference type="InterPro" id="IPR001647">
    <property type="entry name" value="HTH_TetR"/>
</dbReference>
<dbReference type="RefSeq" id="WP_006894204.1">
    <property type="nucleotide sequence ID" value="NZ_BAAARB010000013.1"/>
</dbReference>
<name>A0ABN3HMP6_9ACTN</name>
<keyword evidence="1 2" id="KW-0238">DNA-binding</keyword>
<keyword evidence="5" id="KW-1185">Reference proteome</keyword>